<dbReference type="PANTHER" id="PTHR46268:SF6">
    <property type="entry name" value="UNIVERSAL STRESS PROTEIN UP12"/>
    <property type="match status" value="1"/>
</dbReference>
<evidence type="ECO:0000256" key="1">
    <source>
        <dbReference type="ARBA" id="ARBA00008791"/>
    </source>
</evidence>
<dbReference type="RefSeq" id="WP_067974088.1">
    <property type="nucleotide sequence ID" value="NZ_CAJHKM010000001.1"/>
</dbReference>
<dbReference type="PRINTS" id="PR01438">
    <property type="entry name" value="UNVRSLSTRESS"/>
</dbReference>
<reference evidence="3 4" key="1">
    <citation type="journal article" date="2016" name="Genome Announc.">
        <title>Complete Genome Sequences of Aerococcus christensenii CCUG 28831T, Aerococcus sanguinicola CCUG 43001T, Aerococcus urinae CCUG 36881T, Aerococcus urinaeequi CCUG 28094T, Aerococcus urinaehominis CCUG 42038 BT, and Aerococcus viridans CCUG 4311T.</title>
        <authorList>
            <person name="Carkaci D."/>
            <person name="Dargis R."/>
            <person name="Nielsen X.C."/>
            <person name="Skovgaard O."/>
            <person name="Fuursted K."/>
            <person name="Christensen J.J."/>
        </authorList>
    </citation>
    <scope>NUCLEOTIDE SEQUENCE [LARGE SCALE GENOMIC DNA]</scope>
    <source>
        <strain evidence="3 4">CCUG43001</strain>
    </source>
</reference>
<dbReference type="Pfam" id="PF00582">
    <property type="entry name" value="Usp"/>
    <property type="match status" value="1"/>
</dbReference>
<protein>
    <recommendedName>
        <fullName evidence="2">UspA domain-containing protein</fullName>
    </recommendedName>
</protein>
<accession>A0A0X8FB58</accession>
<dbReference type="Proteomes" id="UP000069912">
    <property type="component" value="Chromosome"/>
</dbReference>
<organism evidence="3 4">
    <name type="scientific">Aerococcus sanguinicola</name>
    <dbReference type="NCBI Taxonomy" id="119206"/>
    <lineage>
        <taxon>Bacteria</taxon>
        <taxon>Bacillati</taxon>
        <taxon>Bacillota</taxon>
        <taxon>Bacilli</taxon>
        <taxon>Lactobacillales</taxon>
        <taxon>Aerococcaceae</taxon>
        <taxon>Aerococcus</taxon>
    </lineage>
</organism>
<proteinExistence type="inferred from homology"/>
<dbReference type="CDD" id="cd00293">
    <property type="entry name" value="USP-like"/>
    <property type="match status" value="1"/>
</dbReference>
<dbReference type="KEGG" id="asan:AWM72_04825"/>
<name>A0A0X8FB58_9LACT</name>
<dbReference type="SUPFAM" id="SSF52402">
    <property type="entry name" value="Adenine nucleotide alpha hydrolases-like"/>
    <property type="match status" value="1"/>
</dbReference>
<dbReference type="GeneID" id="92903389"/>
<dbReference type="AlphaFoldDB" id="A0A0X8FB58"/>
<dbReference type="InterPro" id="IPR014729">
    <property type="entry name" value="Rossmann-like_a/b/a_fold"/>
</dbReference>
<comment type="similarity">
    <text evidence="1">Belongs to the universal stress protein A family.</text>
</comment>
<dbReference type="EMBL" id="CP014160">
    <property type="protein sequence ID" value="AMB94130.1"/>
    <property type="molecule type" value="Genomic_DNA"/>
</dbReference>
<evidence type="ECO:0000313" key="4">
    <source>
        <dbReference type="Proteomes" id="UP000069912"/>
    </source>
</evidence>
<evidence type="ECO:0000313" key="3">
    <source>
        <dbReference type="EMBL" id="AMB94130.1"/>
    </source>
</evidence>
<evidence type="ECO:0000259" key="2">
    <source>
        <dbReference type="Pfam" id="PF00582"/>
    </source>
</evidence>
<gene>
    <name evidence="3" type="ORF">AWM72_04825</name>
</gene>
<reference evidence="4" key="2">
    <citation type="submission" date="2016-01" db="EMBL/GenBank/DDBJ databases">
        <title>Six Aerococcus type strain genome sequencing and assembly using PacBio and Illumina Hiseq.</title>
        <authorList>
            <person name="Carkaci D."/>
            <person name="Dargis R."/>
            <person name="Nielsen X.C."/>
            <person name="Skovgaard O."/>
            <person name="Fuursted K."/>
            <person name="Christensen J.J."/>
        </authorList>
    </citation>
    <scope>NUCLEOTIDE SEQUENCE [LARGE SCALE GENOMIC DNA]</scope>
    <source>
        <strain evidence="4">CCUG43001</strain>
    </source>
</reference>
<feature type="domain" description="UspA" evidence="2">
    <location>
        <begin position="6"/>
        <end position="145"/>
    </location>
</feature>
<dbReference type="InterPro" id="IPR006015">
    <property type="entry name" value="Universal_stress_UspA"/>
</dbReference>
<dbReference type="Gene3D" id="3.40.50.620">
    <property type="entry name" value="HUPs"/>
    <property type="match status" value="1"/>
</dbReference>
<sequence>MNKMTFDRILVAVDGSKEAQKAFHYAINLAQDKGCPLCIASVFEASQLNVYEALDPKEVQGKRQAFLDQVAGYRAQAEAAGLPEVQCLVAEGGDPAKVIIKDLLQASQADLLIIGSHGDAQLSDYFGSHATYLVKHAPIPVLVYR</sequence>
<keyword evidence="4" id="KW-1185">Reference proteome</keyword>
<dbReference type="InterPro" id="IPR006016">
    <property type="entry name" value="UspA"/>
</dbReference>
<dbReference type="PANTHER" id="PTHR46268">
    <property type="entry name" value="STRESS RESPONSE PROTEIN NHAX"/>
    <property type="match status" value="1"/>
</dbReference>